<accession>A0A9P4XGQ7</accession>
<comment type="caution">
    <text evidence="2">The sequence shown here is derived from an EMBL/GenBank/DDBJ whole genome shotgun (WGS) entry which is preliminary data.</text>
</comment>
<name>A0A9P4XGQ7_9HYPO</name>
<keyword evidence="3" id="KW-1185">Reference proteome</keyword>
<dbReference type="Proteomes" id="UP000801864">
    <property type="component" value="Unassembled WGS sequence"/>
</dbReference>
<evidence type="ECO:0000256" key="1">
    <source>
        <dbReference type="SAM" id="MobiDB-lite"/>
    </source>
</evidence>
<gene>
    <name evidence="2" type="ORF">CFAM422_005417</name>
</gene>
<dbReference type="EMBL" id="QLNT01000008">
    <property type="protein sequence ID" value="KAF3072298.1"/>
    <property type="molecule type" value="Genomic_DNA"/>
</dbReference>
<proteinExistence type="predicted"/>
<protein>
    <submittedName>
        <fullName evidence="2">Uncharacterized protein</fullName>
    </submittedName>
</protein>
<evidence type="ECO:0000313" key="2">
    <source>
        <dbReference type="EMBL" id="KAF3072298.1"/>
    </source>
</evidence>
<organism evidence="2 3">
    <name type="scientific">Trichoderma lentiforme</name>
    <dbReference type="NCBI Taxonomy" id="1567552"/>
    <lineage>
        <taxon>Eukaryota</taxon>
        <taxon>Fungi</taxon>
        <taxon>Dikarya</taxon>
        <taxon>Ascomycota</taxon>
        <taxon>Pezizomycotina</taxon>
        <taxon>Sordariomycetes</taxon>
        <taxon>Hypocreomycetidae</taxon>
        <taxon>Hypocreales</taxon>
        <taxon>Hypocreaceae</taxon>
        <taxon>Trichoderma</taxon>
    </lineage>
</organism>
<reference evidence="2 3" key="1">
    <citation type="submission" date="2018-06" db="EMBL/GenBank/DDBJ databases">
        <title>Genome analysis of cellulolytic fungus Trichoderma lentiforme CFAM-422.</title>
        <authorList>
            <person name="Steindorff A.S."/>
            <person name="Formighieri E.F."/>
            <person name="Midorikawa G.E.O."/>
            <person name="Tamietti M.S."/>
            <person name="Ramos E.Z."/>
            <person name="Silva A.S."/>
            <person name="Bon E.P.S."/>
            <person name="Mendes T.D."/>
            <person name="Damaso M.C.T."/>
            <person name="Favaro L.C.L."/>
        </authorList>
    </citation>
    <scope>NUCLEOTIDE SEQUENCE [LARGE SCALE GENOMIC DNA]</scope>
    <source>
        <strain evidence="2 3">CFAM-422</strain>
    </source>
</reference>
<sequence>MVSRDYLYGVEGGIAPGLSDDSLGLMTYRSQLIINSHHGIMGECQQSPKRNRKRKSHDSGNINAKRESSPGRSYKATLNPSLAHHNPSKVQNAITVGSRDSAGGISSNR</sequence>
<evidence type="ECO:0000313" key="3">
    <source>
        <dbReference type="Proteomes" id="UP000801864"/>
    </source>
</evidence>
<feature type="region of interest" description="Disordered" evidence="1">
    <location>
        <begin position="39"/>
        <end position="109"/>
    </location>
</feature>
<dbReference type="AlphaFoldDB" id="A0A9P4XGQ7"/>